<dbReference type="AlphaFoldDB" id="A0A7U4DN77"/>
<evidence type="ECO:0000313" key="1">
    <source>
        <dbReference type="EMBL" id="ADW16766.1"/>
    </source>
</evidence>
<sequence>MKLGTTSWLTGENFLDNARLVAGQVDFVELLVYTWDRAMRAKVGGWLDGLAGLDLEYTVHLPTDTAANAQAAARFFADSTFPLLNMTLHPLPGWRQVDWPALVAMENLIDRIEFHPRFTFDLTHSLLGRPLPEHYHPHIVELHLSGTDGRIDHLPLDEATLRRAMPLLCENMLVCCEIFDLNDALRAVEAIRRTADAAGRGSRSASNQAAGGD</sequence>
<reference evidence="1 2" key="1">
    <citation type="journal article" date="2011" name="Stand. Genomic Sci.">
        <title>Complete genome sequence of Desulfobulbus propionicus type strain (1pr3).</title>
        <authorList>
            <person name="Pagani I."/>
            <person name="Lapidus A."/>
            <person name="Nolan M."/>
            <person name="Lucas S."/>
            <person name="Hammon N."/>
            <person name="Deshpande S."/>
            <person name="Cheng J.F."/>
            <person name="Chertkov O."/>
            <person name="Davenport K."/>
            <person name="Tapia R."/>
            <person name="Han C."/>
            <person name="Goodwin L."/>
            <person name="Pitluck S."/>
            <person name="Liolios K."/>
            <person name="Mavromatis K."/>
            <person name="Ivanova N."/>
            <person name="Mikhailova N."/>
            <person name="Pati A."/>
            <person name="Chen A."/>
            <person name="Palaniappan K."/>
            <person name="Land M."/>
            <person name="Hauser L."/>
            <person name="Chang Y.J."/>
            <person name="Jeffries C.D."/>
            <person name="Detter J.C."/>
            <person name="Brambilla E."/>
            <person name="Kannan K.P."/>
            <person name="Djao O.D."/>
            <person name="Rohde M."/>
            <person name="Pukall R."/>
            <person name="Spring S."/>
            <person name="Goker M."/>
            <person name="Sikorski J."/>
            <person name="Woyke T."/>
            <person name="Bristow J."/>
            <person name="Eisen J.A."/>
            <person name="Markowitz V."/>
            <person name="Hugenholtz P."/>
            <person name="Kyrpides N.C."/>
            <person name="Klenk H.P."/>
        </authorList>
    </citation>
    <scope>NUCLEOTIDE SEQUENCE [LARGE SCALE GENOMIC DNA]</scope>
    <source>
        <strain evidence="2">ATCC 33891 / DSM 2032 / 1pr3</strain>
    </source>
</reference>
<gene>
    <name evidence="1" type="ordered locus">Despr_0590</name>
</gene>
<evidence type="ECO:0008006" key="3">
    <source>
        <dbReference type="Google" id="ProtNLM"/>
    </source>
</evidence>
<organism evidence="1 2">
    <name type="scientific">Desulfobulbus propionicus (strain ATCC 33891 / DSM 2032 / VKM B-1956 / 1pr3)</name>
    <dbReference type="NCBI Taxonomy" id="577650"/>
    <lineage>
        <taxon>Bacteria</taxon>
        <taxon>Pseudomonadati</taxon>
        <taxon>Thermodesulfobacteriota</taxon>
        <taxon>Desulfobulbia</taxon>
        <taxon>Desulfobulbales</taxon>
        <taxon>Desulfobulbaceae</taxon>
        <taxon>Desulfobulbus</taxon>
    </lineage>
</organism>
<protein>
    <recommendedName>
        <fullName evidence="3">Xylose isomerase</fullName>
    </recommendedName>
</protein>
<dbReference type="RefSeq" id="WP_015723311.1">
    <property type="nucleotide sequence ID" value="NC_014972.1"/>
</dbReference>
<name>A0A7U4DN77_DESPD</name>
<proteinExistence type="predicted"/>
<dbReference type="KEGG" id="dpr:Despr_0590"/>
<accession>A0A7U4DN77</accession>
<dbReference type="EMBL" id="CP002364">
    <property type="protein sequence ID" value="ADW16766.1"/>
    <property type="molecule type" value="Genomic_DNA"/>
</dbReference>
<evidence type="ECO:0000313" key="2">
    <source>
        <dbReference type="Proteomes" id="UP000006365"/>
    </source>
</evidence>
<dbReference type="Proteomes" id="UP000006365">
    <property type="component" value="Chromosome"/>
</dbReference>
<keyword evidence="2" id="KW-1185">Reference proteome</keyword>